<dbReference type="AlphaFoldDB" id="A0A0W1JJS3"/>
<dbReference type="Pfam" id="PF20250">
    <property type="entry name" value="FapA_N"/>
    <property type="match status" value="1"/>
</dbReference>
<organism evidence="2 3">
    <name type="scientific">Desulfitobacterium hafniense</name>
    <name type="common">Desulfitobacterium frappieri</name>
    <dbReference type="NCBI Taxonomy" id="49338"/>
    <lineage>
        <taxon>Bacteria</taxon>
        <taxon>Bacillati</taxon>
        <taxon>Bacillota</taxon>
        <taxon>Clostridia</taxon>
        <taxon>Eubacteriales</taxon>
        <taxon>Desulfitobacteriaceae</taxon>
        <taxon>Desulfitobacterium</taxon>
    </lineage>
</organism>
<dbReference type="RefSeq" id="WP_058491099.1">
    <property type="nucleotide sequence ID" value="NZ_LOCK01000017.1"/>
</dbReference>
<evidence type="ECO:0000313" key="3">
    <source>
        <dbReference type="Proteomes" id="UP000054623"/>
    </source>
</evidence>
<evidence type="ECO:0000313" key="2">
    <source>
        <dbReference type="EMBL" id="KTE91945.1"/>
    </source>
</evidence>
<name>A0A0W1JJS3_DESHA</name>
<gene>
    <name evidence="2" type="ORF">AT727_03150</name>
</gene>
<dbReference type="InterPro" id="IPR005646">
    <property type="entry name" value="FapA"/>
</dbReference>
<accession>A0A0W1JJS3</accession>
<dbReference type="PANTHER" id="PTHR38032">
    <property type="entry name" value="POLYMERASE-RELATED"/>
    <property type="match status" value="1"/>
</dbReference>
<sequence length="598" mass="66059">MSEVKDMSEMTDNNSSNVCPVIWKAEDNKFLIKMGSSVKFVVPFPMAGILSYKGQSQETAFKVDAGDILEFYPEFFPGELTWEIEIRDQGLTAVAKVNHLKPGFYVLPETLDDNITIRFQDLLIWQDTKPQGPYWDQRKFLGDLQAHGIVFGVLPGAWYNISMVQGKREVVIAQGKQPTLSVAAQLVDLLTKKETALKEDQRIDHFASKLKLVNAGQALARKIPGVPGTPGRNVKGQEIPSQKPRDFQFKLKKNVRLSEDGLEVLATVAGLPLRMDELSFGVEPAYILNQDLDLSTGSIEFPGDVFISGDVHDGLHIFSEGKVEIRGSTSRAEIRAEKGLTIYRNVLAGKLVVGARYVVRSKLLHDLQALHDDLVACLMITEDFISSPHGKDLKAGQCLKLIIERRFPSLPKQASDLEKFLLATKDELIQQDLVISVRSAKRFLGGLGPLDPQALPLLGRVSQAFEQIIGNITLDVPEKLECQVDYVQGALIECAGHFSCRKGTYNSIIQAAGDVRIEGVCRGGRIISGGNVEIKELGGSGITATTVQFPGTKRLKVGYCYANVVIVVDKEIITIDEPYKSLEIYREHGKVEVERLKG</sequence>
<comment type="caution">
    <text evidence="2">The sequence shown here is derived from an EMBL/GenBank/DDBJ whole genome shotgun (WGS) entry which is preliminary data.</text>
</comment>
<proteinExistence type="predicted"/>
<evidence type="ECO:0000259" key="1">
    <source>
        <dbReference type="Pfam" id="PF20250"/>
    </source>
</evidence>
<feature type="domain" description="Flagellar Assembly Protein A N-terminal region" evidence="1">
    <location>
        <begin position="130"/>
        <end position="274"/>
    </location>
</feature>
<protein>
    <submittedName>
        <fullName evidence="2">Polymerase</fullName>
    </submittedName>
</protein>
<dbReference type="OrthoDB" id="1279at2"/>
<dbReference type="InterPro" id="IPR046866">
    <property type="entry name" value="FapA_N"/>
</dbReference>
<dbReference type="PANTHER" id="PTHR38032:SF1">
    <property type="entry name" value="RNA-BINDING PROTEIN KHPB N-TERMINAL DOMAIN-CONTAINING PROTEIN"/>
    <property type="match status" value="1"/>
</dbReference>
<dbReference type="EMBL" id="LOCK01000017">
    <property type="protein sequence ID" value="KTE91945.1"/>
    <property type="molecule type" value="Genomic_DNA"/>
</dbReference>
<dbReference type="Pfam" id="PF03961">
    <property type="entry name" value="FapA"/>
    <property type="match status" value="1"/>
</dbReference>
<dbReference type="InterPro" id="IPR046865">
    <property type="entry name" value="FapA_b_solenoid"/>
</dbReference>
<dbReference type="Proteomes" id="UP000054623">
    <property type="component" value="Unassembled WGS sequence"/>
</dbReference>
<reference evidence="2 3" key="1">
    <citation type="submission" date="2015-12" db="EMBL/GenBank/DDBJ databases">
        <title>Draft Genome Sequence of Desulfitobacterium hafniense Strain DH, a Sulfate-reducing Bacterium Isolated from Paddy Soils.</title>
        <authorList>
            <person name="Bao P."/>
            <person name="Zhang X."/>
            <person name="Li G."/>
        </authorList>
    </citation>
    <scope>NUCLEOTIDE SEQUENCE [LARGE SCALE GENOMIC DNA]</scope>
    <source>
        <strain evidence="2 3">DH</strain>
    </source>
</reference>